<dbReference type="GO" id="GO:0016787">
    <property type="term" value="F:hydrolase activity"/>
    <property type="evidence" value="ECO:0007669"/>
    <property type="project" value="UniProtKB-KW"/>
</dbReference>
<name>A0A0C3CPV8_HEBCY</name>
<feature type="chain" id="PRO_5002176148" description="Glycoside hydrolase family 105 protein" evidence="2">
    <location>
        <begin position="18"/>
        <end position="388"/>
    </location>
</feature>
<sequence length="388" mass="42608">MRAWSFSLVLSISLASAATFPDPEQGFSNSSILKIRSNLLEIASASWELGTAAEALLELSWPGLSVFNATAFPPPGRLKATAFPTDVVNIANRTVSQRPSGSLSLIANQGSAADPASLGVSVLLANWTRKQISNHDYSEAATDELTYLLEIAPQSDEGAISHRANEVQLWSDFTYMVPPFLAYFGALKGGLPGRNLLQIAYDQCRLYRDALRDDSGLWRHITLGSFEDKTHWATGNGWAAAGMMRVLSTMNHTSDARRFADHQANLTKWIDEILTESWSHQRPDGGLFNVIDDPKSFMDTSSTALIASVTYRMAVFRNDTSLIPAANRALKLVKNNVDGDGWLQNTVNPITFRDPLPTTEHSPEGQAFLLLLQAAWHSFFIHANSRGL</sequence>
<dbReference type="EMBL" id="KN831771">
    <property type="protein sequence ID" value="KIM45911.1"/>
    <property type="molecule type" value="Genomic_DNA"/>
</dbReference>
<dbReference type="InterPro" id="IPR012341">
    <property type="entry name" value="6hp_glycosidase-like_sf"/>
</dbReference>
<reference evidence="4" key="2">
    <citation type="submission" date="2015-01" db="EMBL/GenBank/DDBJ databases">
        <title>Evolutionary Origins and Diversification of the Mycorrhizal Mutualists.</title>
        <authorList>
            <consortium name="DOE Joint Genome Institute"/>
            <consortium name="Mycorrhizal Genomics Consortium"/>
            <person name="Kohler A."/>
            <person name="Kuo A."/>
            <person name="Nagy L.G."/>
            <person name="Floudas D."/>
            <person name="Copeland A."/>
            <person name="Barry K.W."/>
            <person name="Cichocki N."/>
            <person name="Veneault-Fourrey C."/>
            <person name="LaButti K."/>
            <person name="Lindquist E.A."/>
            <person name="Lipzen A."/>
            <person name="Lundell T."/>
            <person name="Morin E."/>
            <person name="Murat C."/>
            <person name="Riley R."/>
            <person name="Ohm R."/>
            <person name="Sun H."/>
            <person name="Tunlid A."/>
            <person name="Henrissat B."/>
            <person name="Grigoriev I.V."/>
            <person name="Hibbett D.S."/>
            <person name="Martin F."/>
        </authorList>
    </citation>
    <scope>NUCLEOTIDE SEQUENCE [LARGE SCALE GENOMIC DNA]</scope>
    <source>
        <strain evidence="4">h7</strain>
    </source>
</reference>
<dbReference type="STRING" id="686832.A0A0C3CPV8"/>
<dbReference type="GO" id="GO:0005975">
    <property type="term" value="P:carbohydrate metabolic process"/>
    <property type="evidence" value="ECO:0007669"/>
    <property type="project" value="InterPro"/>
</dbReference>
<dbReference type="InterPro" id="IPR008928">
    <property type="entry name" value="6-hairpin_glycosidase_sf"/>
</dbReference>
<keyword evidence="2" id="KW-0732">Signal</keyword>
<dbReference type="PANTHER" id="PTHR41814">
    <property type="entry name" value="EXPRESSED PROTEIN"/>
    <property type="match status" value="1"/>
</dbReference>
<dbReference type="Proteomes" id="UP000053424">
    <property type="component" value="Unassembled WGS sequence"/>
</dbReference>
<evidence type="ECO:0000313" key="3">
    <source>
        <dbReference type="EMBL" id="KIM45911.1"/>
    </source>
</evidence>
<keyword evidence="4" id="KW-1185">Reference proteome</keyword>
<dbReference type="HOGENOM" id="CLU_037534_0_0_1"/>
<dbReference type="Gene3D" id="1.50.10.10">
    <property type="match status" value="1"/>
</dbReference>
<protein>
    <recommendedName>
        <fullName evidence="5">Glycoside hydrolase family 105 protein</fullName>
    </recommendedName>
</protein>
<feature type="signal peptide" evidence="2">
    <location>
        <begin position="1"/>
        <end position="17"/>
    </location>
</feature>
<evidence type="ECO:0000313" key="4">
    <source>
        <dbReference type="Proteomes" id="UP000053424"/>
    </source>
</evidence>
<evidence type="ECO:0000256" key="1">
    <source>
        <dbReference type="ARBA" id="ARBA00022801"/>
    </source>
</evidence>
<organism evidence="3 4">
    <name type="scientific">Hebeloma cylindrosporum</name>
    <dbReference type="NCBI Taxonomy" id="76867"/>
    <lineage>
        <taxon>Eukaryota</taxon>
        <taxon>Fungi</taxon>
        <taxon>Dikarya</taxon>
        <taxon>Basidiomycota</taxon>
        <taxon>Agaricomycotina</taxon>
        <taxon>Agaricomycetes</taxon>
        <taxon>Agaricomycetidae</taxon>
        <taxon>Agaricales</taxon>
        <taxon>Agaricineae</taxon>
        <taxon>Hymenogastraceae</taxon>
        <taxon>Hebeloma</taxon>
    </lineage>
</organism>
<keyword evidence="1" id="KW-0378">Hydrolase</keyword>
<dbReference type="PANTHER" id="PTHR41814:SF1">
    <property type="entry name" value="CELLULASE"/>
    <property type="match status" value="1"/>
</dbReference>
<dbReference type="SUPFAM" id="SSF48208">
    <property type="entry name" value="Six-hairpin glycosidases"/>
    <property type="match status" value="1"/>
</dbReference>
<dbReference type="OrthoDB" id="4138492at2759"/>
<evidence type="ECO:0008006" key="5">
    <source>
        <dbReference type="Google" id="ProtNLM"/>
    </source>
</evidence>
<evidence type="ECO:0000256" key="2">
    <source>
        <dbReference type="SAM" id="SignalP"/>
    </source>
</evidence>
<proteinExistence type="predicted"/>
<reference evidence="3 4" key="1">
    <citation type="submission" date="2014-04" db="EMBL/GenBank/DDBJ databases">
        <authorList>
            <consortium name="DOE Joint Genome Institute"/>
            <person name="Kuo A."/>
            <person name="Gay G."/>
            <person name="Dore J."/>
            <person name="Kohler A."/>
            <person name="Nagy L.G."/>
            <person name="Floudas D."/>
            <person name="Copeland A."/>
            <person name="Barry K.W."/>
            <person name="Cichocki N."/>
            <person name="Veneault-Fourrey C."/>
            <person name="LaButti K."/>
            <person name="Lindquist E.A."/>
            <person name="Lipzen A."/>
            <person name="Lundell T."/>
            <person name="Morin E."/>
            <person name="Murat C."/>
            <person name="Sun H."/>
            <person name="Tunlid A."/>
            <person name="Henrissat B."/>
            <person name="Grigoriev I.V."/>
            <person name="Hibbett D.S."/>
            <person name="Martin F."/>
            <person name="Nordberg H.P."/>
            <person name="Cantor M.N."/>
            <person name="Hua S.X."/>
        </authorList>
    </citation>
    <scope>NUCLEOTIDE SEQUENCE [LARGE SCALE GENOMIC DNA]</scope>
    <source>
        <strain evidence="4">h7</strain>
    </source>
</reference>
<dbReference type="Pfam" id="PF07470">
    <property type="entry name" value="Glyco_hydro_88"/>
    <property type="match status" value="1"/>
</dbReference>
<accession>A0A0C3CPV8</accession>
<gene>
    <name evidence="3" type="ORF">M413DRAFT_440960</name>
</gene>
<dbReference type="InterPro" id="IPR010905">
    <property type="entry name" value="Glyco_hydro_88"/>
</dbReference>
<dbReference type="AlphaFoldDB" id="A0A0C3CPV8"/>